<evidence type="ECO:0000256" key="6">
    <source>
        <dbReference type="ARBA" id="ARBA00023049"/>
    </source>
</evidence>
<dbReference type="SUPFAM" id="SSF55486">
    <property type="entry name" value="Metalloproteases ('zincins'), catalytic domain"/>
    <property type="match status" value="1"/>
</dbReference>
<comment type="cofactor">
    <cofactor evidence="7">
        <name>Zn(2+)</name>
        <dbReference type="ChEBI" id="CHEBI:29105"/>
    </cofactor>
    <text evidence="7">Binds 1 zinc ion per subunit.</text>
</comment>
<protein>
    <recommendedName>
        <fullName evidence="7">Leishmanolysin-like peptidase</fullName>
        <ecNumber evidence="7">3.4.24.-</ecNumber>
    </recommendedName>
</protein>
<keyword evidence="6 7" id="KW-0482">Metalloprotease</keyword>
<accession>A0ABV0T872</accession>
<keyword evidence="3 7" id="KW-0479">Metal-binding</keyword>
<evidence type="ECO:0000256" key="5">
    <source>
        <dbReference type="ARBA" id="ARBA00022833"/>
    </source>
</evidence>
<evidence type="ECO:0000256" key="2">
    <source>
        <dbReference type="ARBA" id="ARBA00022670"/>
    </source>
</evidence>
<proteinExistence type="inferred from homology"/>
<organism evidence="8 9">
    <name type="scientific">Ilyodon furcidens</name>
    <name type="common">goldbreast splitfin</name>
    <dbReference type="NCBI Taxonomy" id="33524"/>
    <lineage>
        <taxon>Eukaryota</taxon>
        <taxon>Metazoa</taxon>
        <taxon>Chordata</taxon>
        <taxon>Craniata</taxon>
        <taxon>Vertebrata</taxon>
        <taxon>Euteleostomi</taxon>
        <taxon>Actinopterygii</taxon>
        <taxon>Neopterygii</taxon>
        <taxon>Teleostei</taxon>
        <taxon>Neoteleostei</taxon>
        <taxon>Acanthomorphata</taxon>
        <taxon>Ovalentaria</taxon>
        <taxon>Atherinomorphae</taxon>
        <taxon>Cyprinodontiformes</taxon>
        <taxon>Goodeidae</taxon>
        <taxon>Ilyodon</taxon>
    </lineage>
</organism>
<reference evidence="8 9" key="1">
    <citation type="submission" date="2021-06" db="EMBL/GenBank/DDBJ databases">
        <authorList>
            <person name="Palmer J.M."/>
        </authorList>
    </citation>
    <scope>NUCLEOTIDE SEQUENCE [LARGE SCALE GENOMIC DNA]</scope>
    <source>
        <strain evidence="9">if_2019</strain>
        <tissue evidence="8">Muscle</tissue>
    </source>
</reference>
<evidence type="ECO:0000256" key="1">
    <source>
        <dbReference type="ARBA" id="ARBA00005860"/>
    </source>
</evidence>
<dbReference type="Gene3D" id="3.90.132.10">
    <property type="entry name" value="Leishmanolysin , domain 2"/>
    <property type="match status" value="1"/>
</dbReference>
<dbReference type="PANTHER" id="PTHR10942">
    <property type="entry name" value="LEISHMANOLYSIN-LIKE PEPTIDASE"/>
    <property type="match status" value="1"/>
</dbReference>
<evidence type="ECO:0000256" key="4">
    <source>
        <dbReference type="ARBA" id="ARBA00022801"/>
    </source>
</evidence>
<evidence type="ECO:0000313" key="8">
    <source>
        <dbReference type="EMBL" id="MEQ2229082.1"/>
    </source>
</evidence>
<comment type="similarity">
    <text evidence="1 7">Belongs to the peptidase M8 family.</text>
</comment>
<dbReference type="Proteomes" id="UP001482620">
    <property type="component" value="Unassembled WGS sequence"/>
</dbReference>
<evidence type="ECO:0000256" key="7">
    <source>
        <dbReference type="RuleBase" id="RU366077"/>
    </source>
</evidence>
<dbReference type="EMBL" id="JAHRIQ010024504">
    <property type="protein sequence ID" value="MEQ2229082.1"/>
    <property type="molecule type" value="Genomic_DNA"/>
</dbReference>
<name>A0ABV0T872_9TELE</name>
<keyword evidence="4 7" id="KW-0378">Hydrolase</keyword>
<evidence type="ECO:0000313" key="9">
    <source>
        <dbReference type="Proteomes" id="UP001482620"/>
    </source>
</evidence>
<dbReference type="EC" id="3.4.24.-" evidence="7"/>
<keyword evidence="2 7" id="KW-0645">Protease</keyword>
<keyword evidence="9" id="KW-1185">Reference proteome</keyword>
<evidence type="ECO:0000256" key="3">
    <source>
        <dbReference type="ARBA" id="ARBA00022723"/>
    </source>
</evidence>
<dbReference type="Pfam" id="PF01457">
    <property type="entry name" value="Peptidase_M8"/>
    <property type="match status" value="1"/>
</dbReference>
<sequence>MESQKKLHASQLNRNPSGAGEVAVQIQRIWVWMLLVLTVLVVELPAAHHWCIFDEVQAHVRVVRATSTHTRPRALTGQKHQLSPGRLSRHSRLEVTRRSLLGSVVQSSSSLLQPIRIKTWTARESYKLPEAEKERLEKAVEEAVRVVSSLLSVNRTLRTLLLSRDINKYCKFVWRNSSLLNYNRCGRANRNYRTETCLHVTIPDDHLSGCYVYPEPNSPHGTVVRPEGNGLPDTDFLIYIHVQATDKCRAEPSVLAYAVHCQTDAQGRPVAGVVVLCRDRLTGAAYSHQTTVQTVIHEMFHALGFSKDLFSSWQDCSSSHQGASCSPRNKVIHSDGSGQMRIYTPTIISALQKHLMSTDPELGGPLENLDVTGRKVSSHWESRVLQGSIMAASLGDPTTVRIDPVTLAALQDTGWYSVNLSQAQSLVWGDGEGDAFGSLSTCTDNSSSFFCSGSGVGCHFLHLHKGKCQTDQYLEGCRLYKPLENGSECWKQENTKWSPAQNWSGEIFGFDSRCFFSSLIRQVSVFTVTVKY</sequence>
<comment type="caution">
    <text evidence="8">The sequence shown here is derived from an EMBL/GenBank/DDBJ whole genome shotgun (WGS) entry which is preliminary data.</text>
</comment>
<gene>
    <name evidence="8" type="ORF">ILYODFUR_015288</name>
</gene>
<dbReference type="Gene3D" id="3.10.170.20">
    <property type="match status" value="1"/>
</dbReference>
<keyword evidence="5 7" id="KW-0862">Zinc</keyword>
<dbReference type="PANTHER" id="PTHR10942:SF6">
    <property type="entry name" value="CILIATED LEFT-RIGHT ORGANIZER METALLOPEPTIDASE"/>
    <property type="match status" value="1"/>
</dbReference>
<dbReference type="InterPro" id="IPR001577">
    <property type="entry name" value="Peptidase_M8"/>
</dbReference>